<keyword evidence="3" id="KW-1185">Reference proteome</keyword>
<dbReference type="AlphaFoldDB" id="A0A1D9P3N8"/>
<keyword evidence="1" id="KW-0472">Membrane</keyword>
<dbReference type="Proteomes" id="UP000179284">
    <property type="component" value="Chromosome I"/>
</dbReference>
<dbReference type="Gene3D" id="3.40.50.410">
    <property type="entry name" value="von Willebrand factor, type A domain"/>
    <property type="match status" value="1"/>
</dbReference>
<sequence>MELMHKSVVIIGGIILAVVLFALLGVQRHKANSYSTGIKAANTSRIRQSAIYKKLEKRYKILRCILVASLVGSILSSLFLIARPFETKEIESTIKKRDIIICLDVSYSLYDLNYEVTDYIEELVRGLEGDRIGINIFNTSTVTYVPLTDDYDYVLDKLDELEQYFVLQKEFMETYNGKKYSDLTDEEYEEYEKMAIKLSYFDAGTVYNSDVKGSSLIGEGLATALYSFPYLGESERTRVIIMCTDNELSNIAPQVVDVEKAAEACAVNDVTVYGIYPREEVFYMPDLYDYEECKSEFENAIKITGGKLYIRTTDNSVKDIVGSIQKEDALLVKTVASKEYTDMPFIPFVTLLMCFVASITAGLVLQR</sequence>
<feature type="transmembrane region" description="Helical" evidence="1">
    <location>
        <begin position="345"/>
        <end position="365"/>
    </location>
</feature>
<proteinExistence type="predicted"/>
<evidence type="ECO:0000313" key="3">
    <source>
        <dbReference type="Proteomes" id="UP000179284"/>
    </source>
</evidence>
<dbReference type="EMBL" id="CP017831">
    <property type="protein sequence ID" value="AOZ97113.1"/>
    <property type="molecule type" value="Genomic_DNA"/>
</dbReference>
<keyword evidence="1" id="KW-1133">Transmembrane helix</keyword>
<feature type="transmembrane region" description="Helical" evidence="1">
    <location>
        <begin position="6"/>
        <end position="26"/>
    </location>
</feature>
<dbReference type="KEGG" id="bhu:bhn_I2080"/>
<dbReference type="SUPFAM" id="SSF53300">
    <property type="entry name" value="vWA-like"/>
    <property type="match status" value="1"/>
</dbReference>
<protein>
    <submittedName>
        <fullName evidence="2">von Willebrand factor type A domain-containing protein</fullName>
    </submittedName>
</protein>
<organism evidence="2 3">
    <name type="scientific">Butyrivibrio hungatei</name>
    <dbReference type="NCBI Taxonomy" id="185008"/>
    <lineage>
        <taxon>Bacteria</taxon>
        <taxon>Bacillati</taxon>
        <taxon>Bacillota</taxon>
        <taxon>Clostridia</taxon>
        <taxon>Lachnospirales</taxon>
        <taxon>Lachnospiraceae</taxon>
        <taxon>Butyrivibrio</taxon>
    </lineage>
</organism>
<name>A0A1D9P3N8_9FIRM</name>
<accession>A0A1D9P3N8</accession>
<keyword evidence="1" id="KW-0812">Transmembrane</keyword>
<evidence type="ECO:0000256" key="1">
    <source>
        <dbReference type="SAM" id="Phobius"/>
    </source>
</evidence>
<dbReference type="OrthoDB" id="4623238at2"/>
<reference evidence="3" key="1">
    <citation type="submission" date="2016-10" db="EMBL/GenBank/DDBJ databases">
        <title>The complete genome sequence of the rumen bacterium Butyrivibrio hungatei MB2003.</title>
        <authorList>
            <person name="Palevich N."/>
            <person name="Kelly W.J."/>
            <person name="Leahy S.C."/>
            <person name="Altermann E."/>
            <person name="Rakonjac J."/>
            <person name="Attwood G.T."/>
        </authorList>
    </citation>
    <scope>NUCLEOTIDE SEQUENCE [LARGE SCALE GENOMIC DNA]</scope>
    <source>
        <strain evidence="3">MB2003</strain>
    </source>
</reference>
<dbReference type="RefSeq" id="WP_071176736.1">
    <property type="nucleotide sequence ID" value="NZ_CP017831.1"/>
</dbReference>
<dbReference type="InterPro" id="IPR036465">
    <property type="entry name" value="vWFA_dom_sf"/>
</dbReference>
<evidence type="ECO:0000313" key="2">
    <source>
        <dbReference type="EMBL" id="AOZ97113.1"/>
    </source>
</evidence>
<gene>
    <name evidence="2" type="ORF">bhn_I2080</name>
</gene>
<feature type="transmembrane region" description="Helical" evidence="1">
    <location>
        <begin position="61"/>
        <end position="82"/>
    </location>
</feature>